<dbReference type="EMBL" id="JACGCM010001708">
    <property type="protein sequence ID" value="KAF6151223.1"/>
    <property type="molecule type" value="Genomic_DNA"/>
</dbReference>
<protein>
    <recommendedName>
        <fullName evidence="1">DUF4283 domain-containing protein</fullName>
    </recommendedName>
</protein>
<keyword evidence="4" id="KW-1185">Reference proteome</keyword>
<dbReference type="PANTHER" id="PTHR31286">
    <property type="entry name" value="GLYCINE-RICH CELL WALL STRUCTURAL PROTEIN 1.8-LIKE"/>
    <property type="match status" value="1"/>
</dbReference>
<dbReference type="Pfam" id="PF14111">
    <property type="entry name" value="DUF4283"/>
    <property type="match status" value="1"/>
</dbReference>
<organism evidence="2 4">
    <name type="scientific">Kingdonia uniflora</name>
    <dbReference type="NCBI Taxonomy" id="39325"/>
    <lineage>
        <taxon>Eukaryota</taxon>
        <taxon>Viridiplantae</taxon>
        <taxon>Streptophyta</taxon>
        <taxon>Embryophyta</taxon>
        <taxon>Tracheophyta</taxon>
        <taxon>Spermatophyta</taxon>
        <taxon>Magnoliopsida</taxon>
        <taxon>Ranunculales</taxon>
        <taxon>Circaeasteraceae</taxon>
        <taxon>Kingdonia</taxon>
    </lineage>
</organism>
<feature type="domain" description="DUF4283" evidence="1">
    <location>
        <begin position="14"/>
        <end position="94"/>
    </location>
</feature>
<evidence type="ECO:0000313" key="4">
    <source>
        <dbReference type="Proteomes" id="UP000541444"/>
    </source>
</evidence>
<sequence>SIPRVELSESISTYQYSLIGRLDLQKIKLVTIQAYARTNWKIKGTCKLIPIGKGFFIIKLESEEDKIYIWSRGPWMVEQMPMRLIPWNPFFSVDRHCNSNALIWCKFPGLPIEMWSKKIIMSLRKTLGTPIQLDHATRNQDYEYHADMLVDIDLSKPIPDHILLEVEGNIIKQEVLLH</sequence>
<dbReference type="InterPro" id="IPR025558">
    <property type="entry name" value="DUF4283"/>
</dbReference>
<gene>
    <name evidence="2" type="ORF">GIB67_017449</name>
    <name evidence="3" type="ORF">GIB67_038116</name>
</gene>
<reference evidence="2 4" key="1">
    <citation type="journal article" date="2020" name="IScience">
        <title>Genome Sequencing of the Endangered Kingdonia uniflora (Circaeasteraceae, Ranunculales) Reveals Potential Mechanisms of Evolutionary Specialization.</title>
        <authorList>
            <person name="Sun Y."/>
            <person name="Deng T."/>
            <person name="Zhang A."/>
            <person name="Moore M.J."/>
            <person name="Landis J.B."/>
            <person name="Lin N."/>
            <person name="Zhang H."/>
            <person name="Zhang X."/>
            <person name="Huang J."/>
            <person name="Zhang X."/>
            <person name="Sun H."/>
            <person name="Wang H."/>
        </authorList>
    </citation>
    <scope>NUCLEOTIDE SEQUENCE [LARGE SCALE GENOMIC DNA]</scope>
    <source>
        <strain evidence="2">TB1705</strain>
        <tissue evidence="2">Leaf</tissue>
    </source>
</reference>
<dbReference type="InterPro" id="IPR040256">
    <property type="entry name" value="At4g02000-like"/>
</dbReference>
<feature type="non-terminal residue" evidence="2">
    <location>
        <position position="1"/>
    </location>
</feature>
<evidence type="ECO:0000313" key="3">
    <source>
        <dbReference type="EMBL" id="KAF6151223.1"/>
    </source>
</evidence>
<dbReference type="PANTHER" id="PTHR31286:SF60">
    <property type="entry name" value="PROTEIN, PUTATIVE-RELATED"/>
    <property type="match status" value="1"/>
</dbReference>
<accession>A0A7J7M4D8</accession>
<dbReference type="AlphaFoldDB" id="A0A7J7M4D8"/>
<dbReference type="EMBL" id="JACGCM010001782">
    <property type="protein sequence ID" value="KAF6149716.1"/>
    <property type="molecule type" value="Genomic_DNA"/>
</dbReference>
<evidence type="ECO:0000259" key="1">
    <source>
        <dbReference type="Pfam" id="PF14111"/>
    </source>
</evidence>
<dbReference type="Proteomes" id="UP000541444">
    <property type="component" value="Unassembled WGS sequence"/>
</dbReference>
<dbReference type="OrthoDB" id="1939300at2759"/>
<name>A0A7J7M4D8_9MAGN</name>
<evidence type="ECO:0000313" key="2">
    <source>
        <dbReference type="EMBL" id="KAF6149716.1"/>
    </source>
</evidence>
<comment type="caution">
    <text evidence="2">The sequence shown here is derived from an EMBL/GenBank/DDBJ whole genome shotgun (WGS) entry which is preliminary data.</text>
</comment>
<proteinExistence type="predicted"/>